<sequence length="260" mass="29411">MARGKTRLDRLVLEKGLASDLARARSLILSGSVLVDDRVVDKVGVAVSDSAEIRIREAIPEYVSRGAYKLLEAFRKFEVSAEGKLCIDWGASTGGFTQVLLEKGAFAVFSFDVGYGQMASRIANDPRVTVQDRFHIRDTDWNLLTELWKNRSPDSFPGEILLTMDLSFISLRSVLPIVQRLKSENPEVTWTGISLFKPQFEVSKSELFKGVLKDPRIRWRAIRSFARFLRSELKAKVRGLVESPITGRDGNREILVYWML</sequence>
<dbReference type="AlphaFoldDB" id="A0A4R9GG33"/>
<dbReference type="SMART" id="SM00363">
    <property type="entry name" value="S4"/>
    <property type="match status" value="1"/>
</dbReference>
<dbReference type="GO" id="GO:0032259">
    <property type="term" value="P:methylation"/>
    <property type="evidence" value="ECO:0007669"/>
    <property type="project" value="UniProtKB-KW"/>
</dbReference>
<dbReference type="InterPro" id="IPR002877">
    <property type="entry name" value="RNA_MeTrfase_FtsJ_dom"/>
</dbReference>
<dbReference type="InterPro" id="IPR029063">
    <property type="entry name" value="SAM-dependent_MTases_sf"/>
</dbReference>
<evidence type="ECO:0000259" key="4">
    <source>
        <dbReference type="SMART" id="SM00363"/>
    </source>
</evidence>
<dbReference type="InterPro" id="IPR002942">
    <property type="entry name" value="S4_RNA-bd"/>
</dbReference>
<evidence type="ECO:0000256" key="3">
    <source>
        <dbReference type="PROSITE-ProRule" id="PRU00182"/>
    </source>
</evidence>
<dbReference type="OrthoDB" id="9784736at2"/>
<dbReference type="PANTHER" id="PTHR32319:SF0">
    <property type="entry name" value="BACTERIAL HEMOLYSIN-LIKE PROTEIN"/>
    <property type="match status" value="1"/>
</dbReference>
<dbReference type="PROSITE" id="PS50889">
    <property type="entry name" value="S4"/>
    <property type="match status" value="1"/>
</dbReference>
<dbReference type="SUPFAM" id="SSF55174">
    <property type="entry name" value="Alpha-L RNA-binding motif"/>
    <property type="match status" value="1"/>
</dbReference>
<dbReference type="PANTHER" id="PTHR32319">
    <property type="entry name" value="BACTERIAL HEMOLYSIN-LIKE PROTEIN"/>
    <property type="match status" value="1"/>
</dbReference>
<gene>
    <name evidence="5" type="ORF">EHO60_04120</name>
</gene>
<name>A0A4R9GG33_9LEPT</name>
<dbReference type="RefSeq" id="WP_135766905.1">
    <property type="nucleotide sequence ID" value="NZ_RQET01000004.1"/>
</dbReference>
<dbReference type="GO" id="GO:0008168">
    <property type="term" value="F:methyltransferase activity"/>
    <property type="evidence" value="ECO:0007669"/>
    <property type="project" value="UniProtKB-KW"/>
</dbReference>
<evidence type="ECO:0000256" key="2">
    <source>
        <dbReference type="ARBA" id="ARBA00029460"/>
    </source>
</evidence>
<proteinExistence type="inferred from homology"/>
<accession>A0A4R9GG33</accession>
<dbReference type="GO" id="GO:0003723">
    <property type="term" value="F:RNA binding"/>
    <property type="evidence" value="ECO:0007669"/>
    <property type="project" value="UniProtKB-KW"/>
</dbReference>
<keyword evidence="1 3" id="KW-0694">RNA-binding</keyword>
<dbReference type="InterPro" id="IPR047048">
    <property type="entry name" value="TlyA"/>
</dbReference>
<dbReference type="EMBL" id="RQET01000004">
    <property type="protein sequence ID" value="TGK11499.1"/>
    <property type="molecule type" value="Genomic_DNA"/>
</dbReference>
<dbReference type="Gene3D" id="3.10.290.10">
    <property type="entry name" value="RNA-binding S4 domain"/>
    <property type="match status" value="1"/>
</dbReference>
<dbReference type="Proteomes" id="UP000298458">
    <property type="component" value="Unassembled WGS sequence"/>
</dbReference>
<reference evidence="5" key="1">
    <citation type="journal article" date="2019" name="PLoS Negl. Trop. Dis.">
        <title>Revisiting the worldwide diversity of Leptospira species in the environment.</title>
        <authorList>
            <person name="Vincent A.T."/>
            <person name="Schiettekatte O."/>
            <person name="Bourhy P."/>
            <person name="Veyrier F.J."/>
            <person name="Picardeau M."/>
        </authorList>
    </citation>
    <scope>NUCLEOTIDE SEQUENCE [LARGE SCALE GENOMIC DNA]</scope>
    <source>
        <strain evidence="5">SSW15</strain>
    </source>
</reference>
<keyword evidence="5" id="KW-0808">Transferase</keyword>
<comment type="caution">
    <text evidence="5">The sequence shown here is derived from an EMBL/GenBank/DDBJ whole genome shotgun (WGS) entry which is preliminary data.</text>
</comment>
<evidence type="ECO:0000313" key="5">
    <source>
        <dbReference type="EMBL" id="TGK11499.1"/>
    </source>
</evidence>
<dbReference type="Pfam" id="PF01728">
    <property type="entry name" value="FtsJ"/>
    <property type="match status" value="1"/>
</dbReference>
<evidence type="ECO:0000313" key="6">
    <source>
        <dbReference type="Proteomes" id="UP000298458"/>
    </source>
</evidence>
<organism evidence="5 6">
    <name type="scientific">Leptospira fletcheri</name>
    <dbReference type="NCBI Taxonomy" id="2484981"/>
    <lineage>
        <taxon>Bacteria</taxon>
        <taxon>Pseudomonadati</taxon>
        <taxon>Spirochaetota</taxon>
        <taxon>Spirochaetia</taxon>
        <taxon>Leptospirales</taxon>
        <taxon>Leptospiraceae</taxon>
        <taxon>Leptospira</taxon>
    </lineage>
</organism>
<evidence type="ECO:0000256" key="1">
    <source>
        <dbReference type="ARBA" id="ARBA00022884"/>
    </source>
</evidence>
<comment type="similarity">
    <text evidence="2">Belongs to the TlyA family.</text>
</comment>
<keyword evidence="6" id="KW-1185">Reference proteome</keyword>
<feature type="domain" description="RNA-binding S4" evidence="4">
    <location>
        <begin position="6"/>
        <end position="71"/>
    </location>
</feature>
<protein>
    <submittedName>
        <fullName evidence="5">TlyA family RNA methyltransferase</fullName>
    </submittedName>
</protein>
<dbReference type="SUPFAM" id="SSF53335">
    <property type="entry name" value="S-adenosyl-L-methionine-dependent methyltransferases"/>
    <property type="match status" value="1"/>
</dbReference>
<dbReference type="CDD" id="cd00165">
    <property type="entry name" value="S4"/>
    <property type="match status" value="1"/>
</dbReference>
<keyword evidence="5" id="KW-0489">Methyltransferase</keyword>
<dbReference type="InterPro" id="IPR036986">
    <property type="entry name" value="S4_RNA-bd_sf"/>
</dbReference>
<dbReference type="Pfam" id="PF01479">
    <property type="entry name" value="S4"/>
    <property type="match status" value="1"/>
</dbReference>
<dbReference type="Gene3D" id="3.40.50.150">
    <property type="entry name" value="Vaccinia Virus protein VP39"/>
    <property type="match status" value="1"/>
</dbReference>